<accession>A0A0R1VT15</accession>
<comment type="caution">
    <text evidence="1">The sequence shown here is derived from an EMBL/GenBank/DDBJ whole genome shotgun (WGS) entry which is preliminary data.</text>
</comment>
<organism evidence="1 2">
    <name type="scientific">Lapidilactobacillus concavus DSM 17758</name>
    <dbReference type="NCBI Taxonomy" id="1423735"/>
    <lineage>
        <taxon>Bacteria</taxon>
        <taxon>Bacillati</taxon>
        <taxon>Bacillota</taxon>
        <taxon>Bacilli</taxon>
        <taxon>Lactobacillales</taxon>
        <taxon>Lactobacillaceae</taxon>
        <taxon>Lapidilactobacillus</taxon>
    </lineage>
</organism>
<evidence type="ECO:0000313" key="1">
    <source>
        <dbReference type="EMBL" id="KRM08896.1"/>
    </source>
</evidence>
<keyword evidence="2" id="KW-1185">Reference proteome</keyword>
<dbReference type="PATRIC" id="fig|1423735.3.peg.282"/>
<reference evidence="1 2" key="1">
    <citation type="journal article" date="2015" name="Genome Announc.">
        <title>Expanding the biotechnology potential of lactobacilli through comparative genomics of 213 strains and associated genera.</title>
        <authorList>
            <person name="Sun Z."/>
            <person name="Harris H.M."/>
            <person name="McCann A."/>
            <person name="Guo C."/>
            <person name="Argimon S."/>
            <person name="Zhang W."/>
            <person name="Yang X."/>
            <person name="Jeffery I.B."/>
            <person name="Cooney J.C."/>
            <person name="Kagawa T.F."/>
            <person name="Liu W."/>
            <person name="Song Y."/>
            <person name="Salvetti E."/>
            <person name="Wrobel A."/>
            <person name="Rasinkangas P."/>
            <person name="Parkhill J."/>
            <person name="Rea M.C."/>
            <person name="O'Sullivan O."/>
            <person name="Ritari J."/>
            <person name="Douillard F.P."/>
            <person name="Paul Ross R."/>
            <person name="Yang R."/>
            <person name="Briner A.E."/>
            <person name="Felis G.E."/>
            <person name="de Vos W.M."/>
            <person name="Barrangou R."/>
            <person name="Klaenhammer T.R."/>
            <person name="Caufield P.W."/>
            <person name="Cui Y."/>
            <person name="Zhang H."/>
            <person name="O'Toole P.W."/>
        </authorList>
    </citation>
    <scope>NUCLEOTIDE SEQUENCE [LARGE SCALE GENOMIC DNA]</scope>
    <source>
        <strain evidence="1 2">DSM 17758</strain>
    </source>
</reference>
<sequence>MEKIMRKDRDDDVVFQVRLTADDELTMTRDPIADPEMMLAIVDGILGEVIPQLNSEQATELFNHVLLRVATMDQQYSIRDELRCKNYQTGHQQTIVIEPNEIEEITFHAPILQIEMRDHRVYGFVSTSDFRAYGLQMMNRAQARKELMANGATHQVYDYAENQSALSRLVEHAQDRSILHGDNYEDSYGNVWEADGADDLAPNETEQHLNNVINFPMNRDPDWPI</sequence>
<gene>
    <name evidence="1" type="ORF">FC15_GL000276</name>
</gene>
<proteinExistence type="predicted"/>
<protein>
    <submittedName>
        <fullName evidence="1">Uncharacterized protein</fullName>
    </submittedName>
</protein>
<dbReference type="AlphaFoldDB" id="A0A0R1VT15"/>
<dbReference type="Proteomes" id="UP000051315">
    <property type="component" value="Unassembled WGS sequence"/>
</dbReference>
<dbReference type="EMBL" id="AZFX01000072">
    <property type="protein sequence ID" value="KRM08896.1"/>
    <property type="molecule type" value="Genomic_DNA"/>
</dbReference>
<evidence type="ECO:0000313" key="2">
    <source>
        <dbReference type="Proteomes" id="UP000051315"/>
    </source>
</evidence>
<name>A0A0R1VT15_9LACO</name>